<evidence type="ECO:0000313" key="7">
    <source>
        <dbReference type="EMBL" id="ONM31833.1"/>
    </source>
</evidence>
<keyword evidence="3" id="KW-0802">TPR repeat</keyword>
<evidence type="ECO:0000256" key="2">
    <source>
        <dbReference type="ARBA" id="ARBA00022737"/>
    </source>
</evidence>
<dbReference type="InParanoid" id="A0A1D6MSA0"/>
<keyword evidence="4" id="KW-0175">Coiled coil</keyword>
<dbReference type="AlphaFoldDB" id="A0A1D6MSA0"/>
<dbReference type="InterPro" id="IPR021940">
    <property type="entry name" value="CER1-like_C"/>
</dbReference>
<name>A0A1D6MSA0_MAIZE</name>
<accession>A0A1D6MSA0</accession>
<feature type="region of interest" description="Disordered" evidence="5">
    <location>
        <begin position="305"/>
        <end position="334"/>
    </location>
</feature>
<dbReference type="Pfam" id="PF12076">
    <property type="entry name" value="CER1-like_C"/>
    <property type="match status" value="1"/>
</dbReference>
<feature type="compositionally biased region" description="Polar residues" evidence="5">
    <location>
        <begin position="305"/>
        <end position="316"/>
    </location>
</feature>
<comment type="subcellular location">
    <subcellularLocation>
        <location evidence="1">Membrane</location>
        <topology evidence="1">Multi-pass membrane protein</topology>
    </subcellularLocation>
</comment>
<dbReference type="GO" id="GO:0016020">
    <property type="term" value="C:membrane"/>
    <property type="evidence" value="ECO:0007669"/>
    <property type="project" value="UniProtKB-SubCell"/>
</dbReference>
<evidence type="ECO:0000256" key="4">
    <source>
        <dbReference type="SAM" id="Coils"/>
    </source>
</evidence>
<feature type="compositionally biased region" description="Low complexity" evidence="5">
    <location>
        <begin position="317"/>
        <end position="334"/>
    </location>
</feature>
<keyword evidence="2" id="KW-0677">Repeat</keyword>
<evidence type="ECO:0000256" key="5">
    <source>
        <dbReference type="SAM" id="MobiDB-lite"/>
    </source>
</evidence>
<protein>
    <submittedName>
        <fullName evidence="7">Tetratricopeptide repeat (TPR)-like superfamily protein</fullName>
    </submittedName>
</protein>
<sequence length="334" mass="36953">MDRYLTVERPRNESTIEENGIRITAQGLICNYVSYATSLLQSRPCRFEEIPSNVREVFLTGPTSKFGRAIALYLCRKKIRVLMFTVSSERFLKIQREAPPEYQQYLVQVTKYQAAQNCKICKNKVEAEAWFTGLSALICRRQHGSQVQHIDGIRIAGLPIDPDKLKIWVGKACLFIFNKLVQLFCLRNFRICLVYELVSKIGDAISYCAKAISLCKSRIQNLKSSKDALLDGIDGGDASAAEAEGGSEKSTIEKELEQLTSILPDLEKKLEDLSEANPSADMDEMVKAIVSRVTEVMPKAASFTSSQIATSSNGFDSSVMSTTATTGSSGSTVN</sequence>
<dbReference type="PANTHER" id="PTHR15081:SF1">
    <property type="entry name" value="NUCLEAR AUTOANTIGENIC SPERM PROTEIN"/>
    <property type="match status" value="1"/>
</dbReference>
<evidence type="ECO:0000259" key="6">
    <source>
        <dbReference type="Pfam" id="PF12076"/>
    </source>
</evidence>
<organism evidence="7">
    <name type="scientific">Zea mays</name>
    <name type="common">Maize</name>
    <dbReference type="NCBI Taxonomy" id="4577"/>
    <lineage>
        <taxon>Eukaryota</taxon>
        <taxon>Viridiplantae</taxon>
        <taxon>Streptophyta</taxon>
        <taxon>Embryophyta</taxon>
        <taxon>Tracheophyta</taxon>
        <taxon>Spermatophyta</taxon>
        <taxon>Magnoliopsida</taxon>
        <taxon>Liliopsida</taxon>
        <taxon>Poales</taxon>
        <taxon>Poaceae</taxon>
        <taxon>PACMAD clade</taxon>
        <taxon>Panicoideae</taxon>
        <taxon>Andropogonodae</taxon>
        <taxon>Andropogoneae</taxon>
        <taxon>Tripsacinae</taxon>
        <taxon>Zea</taxon>
    </lineage>
</organism>
<gene>
    <name evidence="7" type="ORF">ZEAMMB73_Zm00001d040693</name>
</gene>
<proteinExistence type="predicted"/>
<feature type="domain" description="Very-long-chain aldehyde decarbonylase CER1-like C-terminal" evidence="6">
    <location>
        <begin position="57"/>
        <end position="114"/>
    </location>
</feature>
<dbReference type="InterPro" id="IPR051730">
    <property type="entry name" value="NASP-like"/>
</dbReference>
<dbReference type="EMBL" id="CM007649">
    <property type="protein sequence ID" value="ONM31833.1"/>
    <property type="molecule type" value="Genomic_DNA"/>
</dbReference>
<evidence type="ECO:0000256" key="3">
    <source>
        <dbReference type="ARBA" id="ARBA00022803"/>
    </source>
</evidence>
<evidence type="ECO:0000256" key="1">
    <source>
        <dbReference type="ARBA" id="ARBA00004141"/>
    </source>
</evidence>
<feature type="coiled-coil region" evidence="4">
    <location>
        <begin position="249"/>
        <end position="276"/>
    </location>
</feature>
<dbReference type="PANTHER" id="PTHR15081">
    <property type="entry name" value="NUCLEAR AUTOANTIGENIC SPERM PROTEIN NASP -RELATED"/>
    <property type="match status" value="1"/>
</dbReference>
<dbReference type="ExpressionAtlas" id="A0A1D6MSA0">
    <property type="expression patterns" value="baseline and differential"/>
</dbReference>
<reference evidence="7" key="1">
    <citation type="submission" date="2015-12" db="EMBL/GenBank/DDBJ databases">
        <title>Update maize B73 reference genome by single molecule sequencing technologies.</title>
        <authorList>
            <consortium name="Maize Genome Sequencing Project"/>
            <person name="Ware D."/>
        </authorList>
    </citation>
    <scope>NUCLEOTIDE SEQUENCE [LARGE SCALE GENOMIC DNA]</scope>
    <source>
        <tissue evidence="7">Seedling</tissue>
    </source>
</reference>